<dbReference type="InterPro" id="IPR026591">
    <property type="entry name" value="Sirtuin_cat_small_dom_sf"/>
</dbReference>
<feature type="domain" description="Deacetylase sirtuin-type" evidence="3">
    <location>
        <begin position="1"/>
        <end position="244"/>
    </location>
</feature>
<dbReference type="GO" id="GO:0017136">
    <property type="term" value="F:histone deacetylase activity, NAD-dependent"/>
    <property type="evidence" value="ECO:0007669"/>
    <property type="project" value="TreeGrafter"/>
</dbReference>
<dbReference type="AlphaFoldDB" id="A0A3B1C448"/>
<dbReference type="SUPFAM" id="SSF52467">
    <property type="entry name" value="DHS-like NAD/FAD-binding domain"/>
    <property type="match status" value="1"/>
</dbReference>
<dbReference type="NCBIfam" id="NF001753">
    <property type="entry name" value="PRK00481.1-3"/>
    <property type="match status" value="1"/>
</dbReference>
<dbReference type="Pfam" id="PF02146">
    <property type="entry name" value="SIR2"/>
    <property type="match status" value="1"/>
</dbReference>
<dbReference type="InterPro" id="IPR029035">
    <property type="entry name" value="DHS-like_NAD/FAD-binding_dom"/>
</dbReference>
<dbReference type="Gene3D" id="3.30.1600.10">
    <property type="entry name" value="SIR2/SIRT2 'Small Domain"/>
    <property type="match status" value="1"/>
</dbReference>
<organism evidence="4">
    <name type="scientific">hydrothermal vent metagenome</name>
    <dbReference type="NCBI Taxonomy" id="652676"/>
    <lineage>
        <taxon>unclassified sequences</taxon>
        <taxon>metagenomes</taxon>
        <taxon>ecological metagenomes</taxon>
    </lineage>
</organism>
<evidence type="ECO:0000256" key="2">
    <source>
        <dbReference type="ARBA" id="ARBA00023027"/>
    </source>
</evidence>
<evidence type="ECO:0000259" key="3">
    <source>
        <dbReference type="PROSITE" id="PS50305"/>
    </source>
</evidence>
<dbReference type="Gene3D" id="3.40.50.1220">
    <property type="entry name" value="TPP-binding domain"/>
    <property type="match status" value="1"/>
</dbReference>
<dbReference type="GO" id="GO:0036055">
    <property type="term" value="F:protein-succinyllysine desuccinylase activity"/>
    <property type="evidence" value="ECO:0007669"/>
    <property type="project" value="InterPro"/>
</dbReference>
<accession>A0A3B1C448</accession>
<dbReference type="PANTHER" id="PTHR11085:SF10">
    <property type="entry name" value="NAD-DEPENDENT PROTEIN DEACYLASE SIRTUIN-5, MITOCHONDRIAL-RELATED"/>
    <property type="match status" value="1"/>
</dbReference>
<dbReference type="GO" id="GO:0070403">
    <property type="term" value="F:NAD+ binding"/>
    <property type="evidence" value="ECO:0007669"/>
    <property type="project" value="InterPro"/>
</dbReference>
<evidence type="ECO:0000256" key="1">
    <source>
        <dbReference type="ARBA" id="ARBA00022679"/>
    </source>
</evidence>
<gene>
    <name evidence="4" type="ORF">MNBD_IGNAVI01-2845</name>
</gene>
<name>A0A3B1C448_9ZZZZ</name>
<proteinExistence type="inferred from homology"/>
<evidence type="ECO:0000313" key="4">
    <source>
        <dbReference type="EMBL" id="VAX18608.1"/>
    </source>
</evidence>
<dbReference type="InterPro" id="IPR027546">
    <property type="entry name" value="Sirtuin_class_III"/>
</dbReference>
<dbReference type="InterPro" id="IPR050134">
    <property type="entry name" value="NAD-dep_sirtuin_deacylases"/>
</dbReference>
<reference evidence="4" key="1">
    <citation type="submission" date="2018-06" db="EMBL/GenBank/DDBJ databases">
        <authorList>
            <person name="Zhirakovskaya E."/>
        </authorList>
    </citation>
    <scope>NUCLEOTIDE SEQUENCE</scope>
</reference>
<keyword evidence="1" id="KW-0808">Transferase</keyword>
<dbReference type="EMBL" id="UOGD01000108">
    <property type="protein sequence ID" value="VAX18608.1"/>
    <property type="molecule type" value="Genomic_DNA"/>
</dbReference>
<protein>
    <submittedName>
        <fullName evidence="4">NAD-dependent protein deacetylase of SIR2 family</fullName>
    </submittedName>
</protein>
<sequence length="244" mass="27221">MEFPTELIEKLKSAKSVLFFTGAGISAESGIDTFRGKNGLWNKMKPQELASFDGFMSNPNLVWEWYQYRRKILKGTGPNPGHLAIAEFEKYIDKVTVVTQNVDNLHFRAGSSNILELHGNIERNYCIDCKTYYGMDDFLDVDEAPKCPKCGGMIRPDVVWFGENLPQNIFAEAEKIAKESDICFVVGTSAVVFPAAYIPISAKEGGSYVVEINIEPTEITNSVDYSLTGKSGEILPELLKQLKE</sequence>
<dbReference type="CDD" id="cd01412">
    <property type="entry name" value="SIRT5_Af1_CobB"/>
    <property type="match status" value="1"/>
</dbReference>
<keyword evidence="2" id="KW-0520">NAD</keyword>
<dbReference type="InterPro" id="IPR026590">
    <property type="entry name" value="Ssirtuin_cat_dom"/>
</dbReference>
<dbReference type="InterPro" id="IPR003000">
    <property type="entry name" value="Sirtuin"/>
</dbReference>
<dbReference type="GO" id="GO:0036054">
    <property type="term" value="F:protein-malonyllysine demalonylase activity"/>
    <property type="evidence" value="ECO:0007669"/>
    <property type="project" value="InterPro"/>
</dbReference>
<dbReference type="HAMAP" id="MF_01121">
    <property type="entry name" value="Sirtuin_ClassIII"/>
    <property type="match status" value="1"/>
</dbReference>
<dbReference type="PANTHER" id="PTHR11085">
    <property type="entry name" value="NAD-DEPENDENT PROTEIN DEACYLASE SIRTUIN-5, MITOCHONDRIAL-RELATED"/>
    <property type="match status" value="1"/>
</dbReference>
<dbReference type="PROSITE" id="PS50305">
    <property type="entry name" value="SIRTUIN"/>
    <property type="match status" value="1"/>
</dbReference>